<dbReference type="EMBL" id="BAAAME010000002">
    <property type="protein sequence ID" value="GAA1733961.1"/>
    <property type="molecule type" value="Genomic_DNA"/>
</dbReference>
<dbReference type="Proteomes" id="UP001501057">
    <property type="component" value="Unassembled WGS sequence"/>
</dbReference>
<keyword evidence="5" id="KW-0676">Redox-active center</keyword>
<dbReference type="InterPro" id="IPR013766">
    <property type="entry name" value="Thioredoxin_domain"/>
</dbReference>
<organism evidence="8 9">
    <name type="scientific">Aeromicrobium alkaliterrae</name>
    <dbReference type="NCBI Taxonomy" id="302168"/>
    <lineage>
        <taxon>Bacteria</taxon>
        <taxon>Bacillati</taxon>
        <taxon>Actinomycetota</taxon>
        <taxon>Actinomycetes</taxon>
        <taxon>Propionibacteriales</taxon>
        <taxon>Nocardioidaceae</taxon>
        <taxon>Aeromicrobium</taxon>
    </lineage>
</organism>
<proteinExistence type="predicted"/>
<keyword evidence="9" id="KW-1185">Reference proteome</keyword>
<evidence type="ECO:0000256" key="2">
    <source>
        <dbReference type="ARBA" id="ARBA00022748"/>
    </source>
</evidence>
<dbReference type="PROSITE" id="PS00194">
    <property type="entry name" value="THIOREDOXIN_1"/>
    <property type="match status" value="1"/>
</dbReference>
<dbReference type="InterPro" id="IPR000866">
    <property type="entry name" value="AhpC/TSA"/>
</dbReference>
<feature type="chain" id="PRO_5047513389" evidence="6">
    <location>
        <begin position="22"/>
        <end position="192"/>
    </location>
</feature>
<evidence type="ECO:0000313" key="8">
    <source>
        <dbReference type="EMBL" id="GAA1733961.1"/>
    </source>
</evidence>
<dbReference type="Gene3D" id="3.40.30.10">
    <property type="entry name" value="Glutaredoxin"/>
    <property type="match status" value="1"/>
</dbReference>
<keyword evidence="3" id="KW-0812">Transmembrane</keyword>
<keyword evidence="4" id="KW-1015">Disulfide bond</keyword>
<evidence type="ECO:0000256" key="6">
    <source>
        <dbReference type="SAM" id="SignalP"/>
    </source>
</evidence>
<comment type="caution">
    <text evidence="8">The sequence shown here is derived from an EMBL/GenBank/DDBJ whole genome shotgun (WGS) entry which is preliminary data.</text>
</comment>
<sequence>MSPPRCITALVLGVALTASIAACSGSAPSDVAEGGYVSGDGSITVVAPSERDPAPVLEGTDLDGAPLSTAQFEGQVLVVNIWGSWCPPCRKETPDLVVLADELAGEGVQLVGIAIREGRTASKAFATNVGMSYPSFSDPGGEMLIGFSTSLPAVAVPTTYVIDAEGRVAVRYMDQVDPDTLRELISDVQDGR</sequence>
<dbReference type="InterPro" id="IPR017937">
    <property type="entry name" value="Thioredoxin_CS"/>
</dbReference>
<evidence type="ECO:0000256" key="4">
    <source>
        <dbReference type="ARBA" id="ARBA00023157"/>
    </source>
</evidence>
<evidence type="ECO:0000256" key="1">
    <source>
        <dbReference type="ARBA" id="ARBA00004196"/>
    </source>
</evidence>
<dbReference type="PROSITE" id="PS51257">
    <property type="entry name" value="PROKAR_LIPOPROTEIN"/>
    <property type="match status" value="1"/>
</dbReference>
<evidence type="ECO:0000256" key="3">
    <source>
        <dbReference type="ARBA" id="ARBA00022968"/>
    </source>
</evidence>
<feature type="signal peptide" evidence="6">
    <location>
        <begin position="1"/>
        <end position="21"/>
    </location>
</feature>
<dbReference type="PANTHER" id="PTHR42852:SF6">
    <property type="entry name" value="THIOL:DISULFIDE INTERCHANGE PROTEIN DSBE"/>
    <property type="match status" value="1"/>
</dbReference>
<dbReference type="SUPFAM" id="SSF52833">
    <property type="entry name" value="Thioredoxin-like"/>
    <property type="match status" value="1"/>
</dbReference>
<name>A0ABN2JNV0_9ACTN</name>
<evidence type="ECO:0000313" key="9">
    <source>
        <dbReference type="Proteomes" id="UP001501057"/>
    </source>
</evidence>
<feature type="domain" description="Thioredoxin" evidence="7">
    <location>
        <begin position="48"/>
        <end position="190"/>
    </location>
</feature>
<dbReference type="PROSITE" id="PS51352">
    <property type="entry name" value="THIOREDOXIN_2"/>
    <property type="match status" value="1"/>
</dbReference>
<dbReference type="Pfam" id="PF00578">
    <property type="entry name" value="AhpC-TSA"/>
    <property type="match status" value="1"/>
</dbReference>
<keyword evidence="2" id="KW-0201">Cytochrome c-type biogenesis</keyword>
<comment type="subcellular location">
    <subcellularLocation>
        <location evidence="1">Cell envelope</location>
    </subcellularLocation>
</comment>
<dbReference type="CDD" id="cd02966">
    <property type="entry name" value="TlpA_like_family"/>
    <property type="match status" value="1"/>
</dbReference>
<protein>
    <submittedName>
        <fullName evidence="8">TlpA disulfide reductase family protein</fullName>
    </submittedName>
</protein>
<dbReference type="PANTHER" id="PTHR42852">
    <property type="entry name" value="THIOL:DISULFIDE INTERCHANGE PROTEIN DSBE"/>
    <property type="match status" value="1"/>
</dbReference>
<gene>
    <name evidence="8" type="ORF">GCM10009710_13320</name>
</gene>
<dbReference type="InterPro" id="IPR050553">
    <property type="entry name" value="Thioredoxin_ResA/DsbE_sf"/>
</dbReference>
<reference evidence="8 9" key="1">
    <citation type="journal article" date="2019" name="Int. J. Syst. Evol. Microbiol.">
        <title>The Global Catalogue of Microorganisms (GCM) 10K type strain sequencing project: providing services to taxonomists for standard genome sequencing and annotation.</title>
        <authorList>
            <consortium name="The Broad Institute Genomics Platform"/>
            <consortium name="The Broad Institute Genome Sequencing Center for Infectious Disease"/>
            <person name="Wu L."/>
            <person name="Ma J."/>
        </authorList>
    </citation>
    <scope>NUCLEOTIDE SEQUENCE [LARGE SCALE GENOMIC DNA]</scope>
    <source>
        <strain evidence="8 9">JCM 13518</strain>
    </source>
</reference>
<evidence type="ECO:0000259" key="7">
    <source>
        <dbReference type="PROSITE" id="PS51352"/>
    </source>
</evidence>
<keyword evidence="3" id="KW-0735">Signal-anchor</keyword>
<dbReference type="RefSeq" id="WP_344199036.1">
    <property type="nucleotide sequence ID" value="NZ_BAAAME010000002.1"/>
</dbReference>
<dbReference type="InterPro" id="IPR036249">
    <property type="entry name" value="Thioredoxin-like_sf"/>
</dbReference>
<evidence type="ECO:0000256" key="5">
    <source>
        <dbReference type="ARBA" id="ARBA00023284"/>
    </source>
</evidence>
<keyword evidence="6" id="KW-0732">Signal</keyword>
<accession>A0ABN2JNV0</accession>